<evidence type="ECO:0000256" key="1">
    <source>
        <dbReference type="SAM" id="Phobius"/>
    </source>
</evidence>
<proteinExistence type="predicted"/>
<dbReference type="EMBL" id="MU842810">
    <property type="protein sequence ID" value="KAK2035170.1"/>
    <property type="molecule type" value="Genomic_DNA"/>
</dbReference>
<dbReference type="AlphaFoldDB" id="A0AAD9HU10"/>
<keyword evidence="3" id="KW-1185">Reference proteome</keyword>
<reference evidence="2" key="1">
    <citation type="submission" date="2021-06" db="EMBL/GenBank/DDBJ databases">
        <title>Comparative genomics, transcriptomics and evolutionary studies reveal genomic signatures of adaptation to plant cell wall in hemibiotrophic fungi.</title>
        <authorList>
            <consortium name="DOE Joint Genome Institute"/>
            <person name="Baroncelli R."/>
            <person name="Diaz J.F."/>
            <person name="Benocci T."/>
            <person name="Peng M."/>
            <person name="Battaglia E."/>
            <person name="Haridas S."/>
            <person name="Andreopoulos W."/>
            <person name="Labutti K."/>
            <person name="Pangilinan J."/>
            <person name="Floch G.L."/>
            <person name="Makela M.R."/>
            <person name="Henrissat B."/>
            <person name="Grigoriev I.V."/>
            <person name="Crouch J.A."/>
            <person name="De Vries R.P."/>
            <person name="Sukno S.A."/>
            <person name="Thon M.R."/>
        </authorList>
    </citation>
    <scope>NUCLEOTIDE SEQUENCE</scope>
    <source>
        <strain evidence="2">MAFF235873</strain>
    </source>
</reference>
<feature type="transmembrane region" description="Helical" evidence="1">
    <location>
        <begin position="72"/>
        <end position="91"/>
    </location>
</feature>
<evidence type="ECO:0000313" key="3">
    <source>
        <dbReference type="Proteomes" id="UP001232148"/>
    </source>
</evidence>
<protein>
    <submittedName>
        <fullName evidence="2">Uncharacterized protein</fullName>
    </submittedName>
</protein>
<gene>
    <name evidence="2" type="ORF">LX32DRAFT_254823</name>
</gene>
<keyword evidence="1" id="KW-0472">Membrane</keyword>
<keyword evidence="1" id="KW-0812">Transmembrane</keyword>
<organism evidence="2 3">
    <name type="scientific">Colletotrichum zoysiae</name>
    <dbReference type="NCBI Taxonomy" id="1216348"/>
    <lineage>
        <taxon>Eukaryota</taxon>
        <taxon>Fungi</taxon>
        <taxon>Dikarya</taxon>
        <taxon>Ascomycota</taxon>
        <taxon>Pezizomycotina</taxon>
        <taxon>Sordariomycetes</taxon>
        <taxon>Hypocreomycetidae</taxon>
        <taxon>Glomerellales</taxon>
        <taxon>Glomerellaceae</taxon>
        <taxon>Colletotrichum</taxon>
        <taxon>Colletotrichum graminicola species complex</taxon>
    </lineage>
</organism>
<comment type="caution">
    <text evidence="2">The sequence shown here is derived from an EMBL/GenBank/DDBJ whole genome shotgun (WGS) entry which is preliminary data.</text>
</comment>
<evidence type="ECO:0000313" key="2">
    <source>
        <dbReference type="EMBL" id="KAK2035170.1"/>
    </source>
</evidence>
<dbReference type="Proteomes" id="UP001232148">
    <property type="component" value="Unassembled WGS sequence"/>
</dbReference>
<name>A0AAD9HU10_9PEZI</name>
<sequence>MAKSTFPVISRARSTIRGARGSSCRRRCSRSVTRERLPKVFNYRSPNLPLFFSCFIRNALTPLLIWSPSEGFALLASLFFFFGLNAPLQFVPKGEGDKIEIAVSPRM</sequence>
<keyword evidence="1" id="KW-1133">Transmembrane helix</keyword>
<accession>A0AAD9HU10</accession>